<evidence type="ECO:0000313" key="14">
    <source>
        <dbReference type="EMBL" id="KAJ2680433.1"/>
    </source>
</evidence>
<dbReference type="InterPro" id="IPR003395">
    <property type="entry name" value="RecF/RecN/SMC_N"/>
</dbReference>
<dbReference type="PIRSF" id="PIRSF005719">
    <property type="entry name" value="SMC"/>
    <property type="match status" value="1"/>
</dbReference>
<dbReference type="GO" id="GO:0016887">
    <property type="term" value="F:ATP hydrolysis activity"/>
    <property type="evidence" value="ECO:0007669"/>
    <property type="project" value="InterPro"/>
</dbReference>
<evidence type="ECO:0000256" key="9">
    <source>
        <dbReference type="ARBA" id="ARBA00023242"/>
    </source>
</evidence>
<keyword evidence="10" id="KW-0131">Cell cycle</keyword>
<evidence type="ECO:0000256" key="8">
    <source>
        <dbReference type="ARBA" id="ARBA00023067"/>
    </source>
</evidence>
<keyword evidence="3" id="KW-0132">Cell division</keyword>
<dbReference type="InterPro" id="IPR027120">
    <property type="entry name" value="Smc2_ABC"/>
</dbReference>
<accession>A0A9W8GEC5</accession>
<evidence type="ECO:0000256" key="7">
    <source>
        <dbReference type="ARBA" id="ARBA00023054"/>
    </source>
</evidence>
<dbReference type="GO" id="GO:0051301">
    <property type="term" value="P:cell division"/>
    <property type="evidence" value="ECO:0007669"/>
    <property type="project" value="UniProtKB-KW"/>
</dbReference>
<feature type="domain" description="SMC hinge" evidence="13">
    <location>
        <begin position="521"/>
        <end position="642"/>
    </location>
</feature>
<dbReference type="GO" id="GO:0005694">
    <property type="term" value="C:chromosome"/>
    <property type="evidence" value="ECO:0007669"/>
    <property type="project" value="InterPro"/>
</dbReference>
<dbReference type="InterPro" id="IPR036277">
    <property type="entry name" value="SMC_hinge_sf"/>
</dbReference>
<gene>
    <name evidence="14" type="primary">SMC2</name>
    <name evidence="14" type="ORF">GGI25_000725</name>
</gene>
<keyword evidence="9 11" id="KW-0539">Nucleus</keyword>
<feature type="coiled-coil region" evidence="12">
    <location>
        <begin position="683"/>
        <end position="925"/>
    </location>
</feature>
<keyword evidence="8" id="KW-0226">DNA condensation</keyword>
<feature type="coiled-coil region" evidence="12">
    <location>
        <begin position="213"/>
        <end position="503"/>
    </location>
</feature>
<keyword evidence="7 12" id="KW-0175">Coiled coil</keyword>
<dbReference type="SUPFAM" id="SSF75553">
    <property type="entry name" value="Smc hinge domain"/>
    <property type="match status" value="1"/>
</dbReference>
<keyword evidence="4" id="KW-0547">Nucleotide-binding</keyword>
<name>A0A9W8GEC5_9FUNG</name>
<sequence length="1176" mass="133554">MYVEELIIDGFKSYAARTHITGWDQEFNAITGLNGSGKSNILDAICFVLGIRNYKLLRANNIQDLIYKRGQAGIVKASVTVVFRNNDRKTSPLGYEDYKQISLTRQIMVGGKNKYMINGHTAQEQAVANMLQSVQLSINNPHFLIMQGKITQVLNMQPPEILAMIEEAAGTRMFEERKDKAQKTMAKKDKKMEEIASILAEEITPKLDKLRQEKQAYLEYQKVEIELDRLRRLVVAYDYTKCEEAISSGSQSLTENRSRLQHMAEQLETLKTEIANIAENKTQIEETRKNEMSKNGEFKSLQAQVDELAKELVKIKTQSDLKAASINEERTAKANLLESKIKYERELSKRSKGFEKQATKYAEEKLQYEEKVKDISQLEELLQSLTTGVASDEGREGGFMQQLQEARREASDAATAIEQTKLRIGLLNDEAAHIKSNLKTTLKDNDNLLKEKSTLEKQTVELDARMKNHAYKHENKRDLEQKRTEAIDQIEAVDEHRRRLEAQMSNFDFQYQDPVRNFDRSKVKGLVAQLINIDDKNKFATVALEITAGARIYNVIVDDDNTGTMLLNNGKLKRRVTIIPLNKIAAQQLDPSIVNFAKNLAPGKVDTALSLVGFPEEVETAMMYVFGSTFICKDPQTAEQVAFHKNIRRKAVTLEGDVYDPAGTMQGGAKPSNAGVLGRLQELKDARVKYTALHKELAAIESQLAAIDELKDSYMELSREHDLCKHKLLLIEQQLSYSSYTQLSARIEEISAELSAQEAIVPESTAKHKLALARAQKIEKEMDEFSQDKGGKIKQLKKRLDTLKTALPKAEERMKEFQRVNQEVTLEKEEIESEISDLAAKAEASDSTKKGLEAEYKDIEETLSRTKEQLDKKQATVSKLTKKLLVYDKEIAELDQLHRSRQSELTNIQLESEQLAHELERFEATQGKSQRMLESLLKEHPWIVDQKRSFGQPNSSYDFVKHDPVQAKRNLRKLEDQFASMRKTTNTAVMANIENVTKRETSLKQMLKTVIKDKRKIEETIDSLDKYKVETLERTWKLVDKDFGAIFGELLPGNTARLETLEGKPLSEGLTIKVNLGGVWKQSLTELSGGQRSLIALSLILSLLQFKPAPMYILDEIDAALDPSHTQNIGQLFRTRFKGSQFIVVSLKEGMFNNANVVFRARFRNGISMVDRIAHN</sequence>
<dbReference type="Proteomes" id="UP001151518">
    <property type="component" value="Unassembled WGS sequence"/>
</dbReference>
<dbReference type="Pfam" id="PF02463">
    <property type="entry name" value="SMC_N"/>
    <property type="match status" value="1"/>
</dbReference>
<evidence type="ECO:0000256" key="3">
    <source>
        <dbReference type="ARBA" id="ARBA00022618"/>
    </source>
</evidence>
<dbReference type="GO" id="GO:0030261">
    <property type="term" value="P:chromosome condensation"/>
    <property type="evidence" value="ECO:0007669"/>
    <property type="project" value="UniProtKB-KW"/>
</dbReference>
<dbReference type="InterPro" id="IPR024704">
    <property type="entry name" value="SMC"/>
</dbReference>
<evidence type="ECO:0000256" key="2">
    <source>
        <dbReference type="ARBA" id="ARBA00005231"/>
    </source>
</evidence>
<dbReference type="Gene3D" id="1.20.1060.20">
    <property type="match status" value="1"/>
</dbReference>
<dbReference type="InterPro" id="IPR027417">
    <property type="entry name" value="P-loop_NTPase"/>
</dbReference>
<dbReference type="Pfam" id="PF06470">
    <property type="entry name" value="SMC_hinge"/>
    <property type="match status" value="1"/>
</dbReference>
<evidence type="ECO:0000256" key="1">
    <source>
        <dbReference type="ARBA" id="ARBA00004123"/>
    </source>
</evidence>
<dbReference type="FunFam" id="3.40.50.300:FF:000278">
    <property type="entry name" value="Structural maintenance of chromosomes 2"/>
    <property type="match status" value="1"/>
</dbReference>
<evidence type="ECO:0000259" key="13">
    <source>
        <dbReference type="SMART" id="SM00968"/>
    </source>
</evidence>
<comment type="similarity">
    <text evidence="2">Belongs to the SMC family. SMC2 subfamily.</text>
</comment>
<dbReference type="EMBL" id="JANBTW010000005">
    <property type="protein sequence ID" value="KAJ2680433.1"/>
    <property type="molecule type" value="Genomic_DNA"/>
</dbReference>
<evidence type="ECO:0000256" key="11">
    <source>
        <dbReference type="PIRNR" id="PIRNR005719"/>
    </source>
</evidence>
<dbReference type="CDD" id="cd03273">
    <property type="entry name" value="ABC_SMC2_euk"/>
    <property type="match status" value="1"/>
</dbReference>
<evidence type="ECO:0000256" key="12">
    <source>
        <dbReference type="SAM" id="Coils"/>
    </source>
</evidence>
<dbReference type="PANTHER" id="PTHR43977">
    <property type="entry name" value="STRUCTURAL MAINTENANCE OF CHROMOSOMES PROTEIN 3"/>
    <property type="match status" value="1"/>
</dbReference>
<proteinExistence type="inferred from homology"/>
<dbReference type="Gene3D" id="3.40.50.300">
    <property type="entry name" value="P-loop containing nucleotide triphosphate hydrolases"/>
    <property type="match status" value="2"/>
</dbReference>
<reference evidence="14" key="1">
    <citation type="submission" date="2022-07" db="EMBL/GenBank/DDBJ databases">
        <title>Phylogenomic reconstructions and comparative analyses of Kickxellomycotina fungi.</title>
        <authorList>
            <person name="Reynolds N.K."/>
            <person name="Stajich J.E."/>
            <person name="Barry K."/>
            <person name="Grigoriev I.V."/>
            <person name="Crous P."/>
            <person name="Smith M.E."/>
        </authorList>
    </citation>
    <scope>NUCLEOTIDE SEQUENCE</scope>
    <source>
        <strain evidence="14">NRRL 3115</strain>
    </source>
</reference>
<dbReference type="OrthoDB" id="10255539at2759"/>
<evidence type="ECO:0000256" key="10">
    <source>
        <dbReference type="ARBA" id="ARBA00023306"/>
    </source>
</evidence>
<keyword evidence="5" id="KW-0498">Mitosis</keyword>
<dbReference type="GO" id="GO:0005634">
    <property type="term" value="C:nucleus"/>
    <property type="evidence" value="ECO:0007669"/>
    <property type="project" value="UniProtKB-SubCell"/>
</dbReference>
<organism evidence="14 15">
    <name type="scientific">Coemansia spiralis</name>
    <dbReference type="NCBI Taxonomy" id="417178"/>
    <lineage>
        <taxon>Eukaryota</taxon>
        <taxon>Fungi</taxon>
        <taxon>Fungi incertae sedis</taxon>
        <taxon>Zoopagomycota</taxon>
        <taxon>Kickxellomycotina</taxon>
        <taxon>Kickxellomycetes</taxon>
        <taxon>Kickxellales</taxon>
        <taxon>Kickxellaceae</taxon>
        <taxon>Coemansia</taxon>
    </lineage>
</organism>
<dbReference type="SUPFAM" id="SSF52540">
    <property type="entry name" value="P-loop containing nucleoside triphosphate hydrolases"/>
    <property type="match status" value="1"/>
</dbReference>
<dbReference type="InterPro" id="IPR010935">
    <property type="entry name" value="SMC_hinge"/>
</dbReference>
<dbReference type="Gene3D" id="3.30.70.1620">
    <property type="match status" value="1"/>
</dbReference>
<comment type="subcellular location">
    <subcellularLocation>
        <location evidence="1 11">Nucleus</location>
    </subcellularLocation>
</comment>
<comment type="caution">
    <text evidence="14">The sequence shown here is derived from an EMBL/GenBank/DDBJ whole genome shotgun (WGS) entry which is preliminary data.</text>
</comment>
<dbReference type="GO" id="GO:0007059">
    <property type="term" value="P:chromosome segregation"/>
    <property type="evidence" value="ECO:0007669"/>
    <property type="project" value="UniProtKB-ARBA"/>
</dbReference>
<dbReference type="AlphaFoldDB" id="A0A9W8GEC5"/>
<evidence type="ECO:0000313" key="15">
    <source>
        <dbReference type="Proteomes" id="UP001151518"/>
    </source>
</evidence>
<dbReference type="GO" id="GO:0005524">
    <property type="term" value="F:ATP binding"/>
    <property type="evidence" value="ECO:0007669"/>
    <property type="project" value="UniProtKB-KW"/>
</dbReference>
<dbReference type="SMART" id="SM00968">
    <property type="entry name" value="SMC_hinge"/>
    <property type="match status" value="1"/>
</dbReference>
<evidence type="ECO:0000256" key="6">
    <source>
        <dbReference type="ARBA" id="ARBA00022840"/>
    </source>
</evidence>
<keyword evidence="6" id="KW-0067">ATP-binding</keyword>
<evidence type="ECO:0000256" key="5">
    <source>
        <dbReference type="ARBA" id="ARBA00022776"/>
    </source>
</evidence>
<protein>
    <recommendedName>
        <fullName evidence="11">Structural maintenance of chromosomes protein</fullName>
    </recommendedName>
</protein>
<evidence type="ECO:0000256" key="4">
    <source>
        <dbReference type="ARBA" id="ARBA00022741"/>
    </source>
</evidence>